<dbReference type="AlphaFoldDB" id="E0VNS6"/>
<dbReference type="InterPro" id="IPR019775">
    <property type="entry name" value="WD40_repeat_CS"/>
</dbReference>
<dbReference type="SUPFAM" id="SSF50978">
    <property type="entry name" value="WD40 repeat-like"/>
    <property type="match status" value="1"/>
</dbReference>
<dbReference type="EMBL" id="AAZO01004003">
    <property type="status" value="NOT_ANNOTATED_CDS"/>
    <property type="molecule type" value="Genomic_DNA"/>
</dbReference>
<evidence type="ECO:0000256" key="8">
    <source>
        <dbReference type="ARBA" id="ARBA00023273"/>
    </source>
</evidence>
<evidence type="ECO:0000256" key="5">
    <source>
        <dbReference type="ARBA" id="ARBA00022737"/>
    </source>
</evidence>
<dbReference type="STRING" id="121224.E0VNS6"/>
<dbReference type="SUPFAM" id="SSF50998">
    <property type="entry name" value="Quinoprotein alcohol dehydrogenase-like"/>
    <property type="match status" value="1"/>
</dbReference>
<keyword evidence="5" id="KW-0677">Repeat</keyword>
<keyword evidence="7" id="KW-0969">Cilium</keyword>
<dbReference type="InterPro" id="IPR015943">
    <property type="entry name" value="WD40/YVTN_repeat-like_dom_sf"/>
</dbReference>
<evidence type="ECO:0000256" key="12">
    <source>
        <dbReference type="ARBA" id="ARBA00047117"/>
    </source>
</evidence>
<dbReference type="CTD" id="8231856"/>
<keyword evidence="6" id="KW-0282">Flagellum</keyword>
<keyword evidence="3" id="KW-0963">Cytoplasm</keyword>
<comment type="subcellular location">
    <subcellularLocation>
        <location evidence="1">Cell projection</location>
        <location evidence="1">Cilium</location>
        <location evidence="1">Flagellum</location>
    </subcellularLocation>
    <subcellularLocation>
        <location evidence="2">Cytoplasm</location>
    </subcellularLocation>
</comment>
<keyword evidence="8" id="KW-0966">Cell projection</keyword>
<reference evidence="16" key="3">
    <citation type="submission" date="2020-05" db="UniProtKB">
        <authorList>
            <consortium name="EnsemblMetazoa"/>
        </authorList>
    </citation>
    <scope>IDENTIFICATION</scope>
    <source>
        <strain evidence="16">USDA</strain>
    </source>
</reference>
<sequence length="775" mass="86064">MADDEDVKDLKILSIIGFDGSIPHGLHCHPDQIHIIYPIGNSVTIQNTKTKQQEFLNGHTNTITALTVSRSGKYIASGQINHMGFKSMVILWDFERRCLIGKHEIHKVRVESVIFTCDDSYLVSLGGRDDTCFVVYDIKENEPLCGGFANGSSTGNASTLCCTNRRGACFFTAGDKTLRYWKIDNKRRKALFTEVNFNKIKRLIHCMEVDKKDEFLYCGTSTGDIAKVFVGYPEDVTQLEPKRPATLIGCFGKYIGKNAKMPTGCTAECYSLGVKALILLGKGEIIVGAGNGLVEHVKERDESHLNDYANLRVKDPSIPMLLSVRHHCVDSGVSSMKLWNKDLIVGTEQSEIFSINFETWNLILKCTCHTTAVYDICFPSDFSAVFATCSKDTVRVWNTETSQEMLRINVPNFTCSGVSFYHNGKGIVTSWNDGTIRSFTPQTGKLMFIIHNAHNKGVSALSITKDALKIVSGGGEGQVRVWDIKPDVQSLRGVLQEHKGPVSAIHINNANDEAVSASTDGSCIIWDIIRCVRKNIIFANTLFMAVRYHPSDCQILTTGTNRKIAYWETYDGSLIRDFEGSTASGLNTLDITGDGNYIVTGGNDQMVKLWKYQEGINTHVGLGHAGIITAAKFSPDNNYIITVSADGGIYRWQNPYAQKERQKEPKETPDVISVHSEPSTTKEAKEKDLEECITKTREIKCKCGLTSCKCPKLSVTTTKACKCTKPKCKCTLTVVKPIVKKSQSQLLHRKTIKVPKDDIGRNNIYGDYCLNPKKK</sequence>
<dbReference type="GeneID" id="8231856"/>
<dbReference type="InParanoid" id="E0VNS6"/>
<evidence type="ECO:0000256" key="10">
    <source>
        <dbReference type="ARBA" id="ARBA00029552"/>
    </source>
</evidence>
<evidence type="ECO:0000256" key="3">
    <source>
        <dbReference type="ARBA" id="ARBA00022490"/>
    </source>
</evidence>
<evidence type="ECO:0000256" key="14">
    <source>
        <dbReference type="SAM" id="MobiDB-lite"/>
    </source>
</evidence>
<evidence type="ECO:0000256" key="4">
    <source>
        <dbReference type="ARBA" id="ARBA00022574"/>
    </source>
</evidence>
<reference evidence="15" key="2">
    <citation type="submission" date="2007-04" db="EMBL/GenBank/DDBJ databases">
        <title>The genome of the human body louse.</title>
        <authorList>
            <consortium name="The Human Body Louse Genome Consortium"/>
            <person name="Kirkness E."/>
            <person name="Walenz B."/>
            <person name="Hass B."/>
            <person name="Bruggner R."/>
            <person name="Strausberg R."/>
        </authorList>
    </citation>
    <scope>NUCLEOTIDE SEQUENCE</scope>
    <source>
        <strain evidence="15">USDA</strain>
    </source>
</reference>
<dbReference type="FunFam" id="2.130.10.10:FF:000207">
    <property type="entry name" value="Cilia- and flagella-associated protein 52"/>
    <property type="match status" value="1"/>
</dbReference>
<accession>E0VNS6</accession>
<reference evidence="15" key="1">
    <citation type="submission" date="2007-04" db="EMBL/GenBank/DDBJ databases">
        <title>Annotation of Pediculus humanus corporis strain USDA.</title>
        <authorList>
            <person name="Kirkness E."/>
            <person name="Hannick L."/>
            <person name="Hass B."/>
            <person name="Bruggner R."/>
            <person name="Lawson D."/>
            <person name="Bidwell S."/>
            <person name="Joardar V."/>
            <person name="Caler E."/>
            <person name="Walenz B."/>
            <person name="Inman J."/>
            <person name="Schobel S."/>
            <person name="Galinsky K."/>
            <person name="Amedeo P."/>
            <person name="Strausberg R."/>
        </authorList>
    </citation>
    <scope>NUCLEOTIDE SEQUENCE</scope>
    <source>
        <strain evidence="15">USDA</strain>
    </source>
</reference>
<comment type="subunit">
    <text evidence="12">Microtubule inner protein component of sperm flagellar doublet microtubules. Interacts with BRCA2. Interacts with the CCT chaperonin complex. Interacts with HSP70. Interacts with AK8. Interacts with CFAP45. Interacts with DNAI1. Interacts with IQDC.</text>
</comment>
<dbReference type="InterPro" id="IPR036322">
    <property type="entry name" value="WD40_repeat_dom_sf"/>
</dbReference>
<evidence type="ECO:0000256" key="6">
    <source>
        <dbReference type="ARBA" id="ARBA00022846"/>
    </source>
</evidence>
<dbReference type="PROSITE" id="PS50082">
    <property type="entry name" value="WD_REPEATS_2"/>
    <property type="match status" value="5"/>
</dbReference>
<dbReference type="RefSeq" id="XP_002427770.1">
    <property type="nucleotide sequence ID" value="XM_002427725.1"/>
</dbReference>
<name>E0VNS6_PEDHC</name>
<dbReference type="InterPro" id="IPR001680">
    <property type="entry name" value="WD40_rpt"/>
</dbReference>
<dbReference type="PANTHER" id="PTHR13720">
    <property type="entry name" value="WD-40 REPEAT PROTEIN"/>
    <property type="match status" value="1"/>
</dbReference>
<dbReference type="KEGG" id="phu:Phum_PHUM343960"/>
<dbReference type="eggNOG" id="KOG0266">
    <property type="taxonomic scope" value="Eukaryota"/>
</dbReference>
<dbReference type="Proteomes" id="UP000009046">
    <property type="component" value="Unassembled WGS sequence"/>
</dbReference>
<feature type="repeat" description="WD" evidence="13">
    <location>
        <begin position="621"/>
        <end position="653"/>
    </location>
</feature>
<proteinExistence type="inferred from homology"/>
<protein>
    <recommendedName>
        <fullName evidence="10">Cilia- and flagella-associated protein 52</fullName>
    </recommendedName>
</protein>
<comment type="similarity">
    <text evidence="9">Belongs to the CFAP52 family.</text>
</comment>
<organism>
    <name type="scientific">Pediculus humanus subsp. corporis</name>
    <name type="common">Body louse</name>
    <dbReference type="NCBI Taxonomy" id="121224"/>
    <lineage>
        <taxon>Eukaryota</taxon>
        <taxon>Metazoa</taxon>
        <taxon>Ecdysozoa</taxon>
        <taxon>Arthropoda</taxon>
        <taxon>Hexapoda</taxon>
        <taxon>Insecta</taxon>
        <taxon>Pterygota</taxon>
        <taxon>Neoptera</taxon>
        <taxon>Paraneoptera</taxon>
        <taxon>Psocodea</taxon>
        <taxon>Troctomorpha</taxon>
        <taxon>Phthiraptera</taxon>
        <taxon>Anoplura</taxon>
        <taxon>Pediculidae</taxon>
        <taxon>Pediculus</taxon>
    </lineage>
</organism>
<dbReference type="PROSITE" id="PS50294">
    <property type="entry name" value="WD_REPEATS_REGION"/>
    <property type="match status" value="3"/>
</dbReference>
<feature type="repeat" description="WD" evidence="13">
    <location>
        <begin position="451"/>
        <end position="485"/>
    </location>
</feature>
<dbReference type="FunCoup" id="E0VNS6">
    <property type="interactions" value="10"/>
</dbReference>
<dbReference type="InterPro" id="IPR011047">
    <property type="entry name" value="Quinoprotein_ADH-like_sf"/>
</dbReference>
<dbReference type="Gene3D" id="2.130.10.10">
    <property type="entry name" value="YVTN repeat-like/Quinoprotein amine dehydrogenase"/>
    <property type="match status" value="3"/>
</dbReference>
<feature type="compositionally biased region" description="Basic and acidic residues" evidence="14">
    <location>
        <begin position="659"/>
        <end position="669"/>
    </location>
</feature>
<evidence type="ECO:0000256" key="7">
    <source>
        <dbReference type="ARBA" id="ARBA00023069"/>
    </source>
</evidence>
<dbReference type="Pfam" id="PF00400">
    <property type="entry name" value="WD40"/>
    <property type="match status" value="6"/>
</dbReference>
<dbReference type="GO" id="GO:0031514">
    <property type="term" value="C:motile cilium"/>
    <property type="evidence" value="ECO:0007669"/>
    <property type="project" value="UniProtKB-SubCell"/>
</dbReference>
<dbReference type="VEuPathDB" id="VectorBase:PHUM343960"/>
<dbReference type="HOGENOM" id="CLU_009244_2_0_1"/>
<evidence type="ECO:0000256" key="13">
    <source>
        <dbReference type="PROSITE-ProRule" id="PRU00221"/>
    </source>
</evidence>
<dbReference type="PROSITE" id="PS00678">
    <property type="entry name" value="WD_REPEATS_1"/>
    <property type="match status" value="1"/>
</dbReference>
<dbReference type="OMA" id="RIMVYNF"/>
<evidence type="ECO:0000313" key="16">
    <source>
        <dbReference type="EnsemblMetazoa" id="PHUM343960-PA"/>
    </source>
</evidence>
<feature type="repeat" description="WD" evidence="13">
    <location>
        <begin position="579"/>
        <end position="620"/>
    </location>
</feature>
<dbReference type="GO" id="GO:0005930">
    <property type="term" value="C:axoneme"/>
    <property type="evidence" value="ECO:0007669"/>
    <property type="project" value="UniProtKB-ARBA"/>
</dbReference>
<evidence type="ECO:0000256" key="11">
    <source>
        <dbReference type="ARBA" id="ARBA00046056"/>
    </source>
</evidence>
<dbReference type="InterPro" id="IPR050630">
    <property type="entry name" value="WD_repeat_EMAP"/>
</dbReference>
<comment type="function">
    <text evidence="11">Microtubule inner protein (MIP) part of the dynein-decorated doublet microtubules (DMTs) in cilia axoneme. Important for proper ciliary and flagellar beating. May act in cooperation with CFAP45 and axonemal dynein subunit DNAH11. May play a role in cell growth and/or survival.</text>
</comment>
<dbReference type="SMART" id="SM00320">
    <property type="entry name" value="WD40"/>
    <property type="match status" value="9"/>
</dbReference>
<evidence type="ECO:0000313" key="17">
    <source>
        <dbReference type="Proteomes" id="UP000009046"/>
    </source>
</evidence>
<evidence type="ECO:0000256" key="2">
    <source>
        <dbReference type="ARBA" id="ARBA00004496"/>
    </source>
</evidence>
<keyword evidence="17" id="KW-1185">Reference proteome</keyword>
<dbReference type="EMBL" id="DS235346">
    <property type="protein sequence ID" value="EEB15032.1"/>
    <property type="molecule type" value="Genomic_DNA"/>
</dbReference>
<dbReference type="PANTHER" id="PTHR13720:SF14">
    <property type="entry name" value="CILIA- AND FLAGELLA-ASSOCIATED PROTEIN 52"/>
    <property type="match status" value="1"/>
</dbReference>
<feature type="repeat" description="WD" evidence="13">
    <location>
        <begin position="366"/>
        <end position="407"/>
    </location>
</feature>
<dbReference type="OrthoDB" id="6252103at2759"/>
<evidence type="ECO:0000256" key="1">
    <source>
        <dbReference type="ARBA" id="ARBA00004230"/>
    </source>
</evidence>
<evidence type="ECO:0000313" key="15">
    <source>
        <dbReference type="EMBL" id="EEB15032.1"/>
    </source>
</evidence>
<feature type="repeat" description="WD" evidence="13">
    <location>
        <begin position="495"/>
        <end position="528"/>
    </location>
</feature>
<dbReference type="FunFam" id="2.130.10.10:FF:001320">
    <property type="entry name" value="Predicted protein"/>
    <property type="match status" value="1"/>
</dbReference>
<evidence type="ECO:0000256" key="9">
    <source>
        <dbReference type="ARBA" id="ARBA00029456"/>
    </source>
</evidence>
<dbReference type="CDD" id="cd00200">
    <property type="entry name" value="WD40"/>
    <property type="match status" value="1"/>
</dbReference>
<feature type="region of interest" description="Disordered" evidence="14">
    <location>
        <begin position="659"/>
        <end position="682"/>
    </location>
</feature>
<keyword evidence="4 13" id="KW-0853">WD repeat</keyword>
<gene>
    <name evidence="16" type="primary">8231856</name>
    <name evidence="15" type="ORF">Phum_PHUM343960</name>
</gene>
<dbReference type="EnsemblMetazoa" id="PHUM343960-RA">
    <property type="protein sequence ID" value="PHUM343960-PA"/>
    <property type="gene ID" value="PHUM343960"/>
</dbReference>